<keyword evidence="1" id="KW-0812">Transmembrane</keyword>
<dbReference type="AlphaFoldDB" id="A0A194ANF1"/>
<name>A0A194ANF1_PINFU</name>
<protein>
    <submittedName>
        <fullName evidence="2">Uncharacterized protein</fullName>
    </submittedName>
</protein>
<keyword evidence="1" id="KW-1133">Transmembrane helix</keyword>
<proteinExistence type="predicted"/>
<evidence type="ECO:0000313" key="2">
    <source>
        <dbReference type="EMBL" id="JAS04017.1"/>
    </source>
</evidence>
<organism evidence="2">
    <name type="scientific">Pinctada fucata</name>
    <name type="common">Akoya pearl oyster</name>
    <name type="synonym">Pinctada imbricata fucata</name>
    <dbReference type="NCBI Taxonomy" id="50426"/>
    <lineage>
        <taxon>Eukaryota</taxon>
        <taxon>Metazoa</taxon>
        <taxon>Spiralia</taxon>
        <taxon>Lophotrochozoa</taxon>
        <taxon>Mollusca</taxon>
        <taxon>Bivalvia</taxon>
        <taxon>Autobranchia</taxon>
        <taxon>Pteriomorphia</taxon>
        <taxon>Pterioida</taxon>
        <taxon>Pterioidea</taxon>
        <taxon>Pteriidae</taxon>
        <taxon>Pinctada</taxon>
    </lineage>
</organism>
<keyword evidence="1" id="KW-0472">Membrane</keyword>
<evidence type="ECO:0000256" key="1">
    <source>
        <dbReference type="SAM" id="Phobius"/>
    </source>
</evidence>
<dbReference type="EMBL" id="GELH01000255">
    <property type="protein sequence ID" value="JAS04017.1"/>
    <property type="molecule type" value="Transcribed_RNA"/>
</dbReference>
<sequence>MTVDFKAAKASYNAFRLAGAGLIFVYFIALPRYRLYQHEQYMKERDYPKLYTSAWRVFTEGRGLSYIERPRNERIIKFGDGAHEDIHLE</sequence>
<dbReference type="EMBL" id="GELH01000256">
    <property type="protein sequence ID" value="JAS04016.1"/>
    <property type="molecule type" value="Transcribed_RNA"/>
</dbReference>
<feature type="transmembrane region" description="Helical" evidence="1">
    <location>
        <begin position="14"/>
        <end position="33"/>
    </location>
</feature>
<accession>A0A194ANF1</accession>
<reference evidence="2" key="1">
    <citation type="submission" date="2016-03" db="EMBL/GenBank/DDBJ databases">
        <authorList>
            <person name="Ploux O."/>
        </authorList>
    </citation>
    <scope>NUCLEOTIDE SEQUENCE</scope>
    <source>
        <tissue evidence="2">Mantle</tissue>
    </source>
</reference>